<dbReference type="PANTHER" id="PTHR12049">
    <property type="entry name" value="PROTEIN ARGININE METHYLTRANSFERASE NDUFAF7, MITOCHONDRIAL"/>
    <property type="match status" value="1"/>
</dbReference>
<evidence type="ECO:0000256" key="4">
    <source>
        <dbReference type="ARBA" id="ARBA00022679"/>
    </source>
</evidence>
<organism evidence="8 9">
    <name type="scientific">Lithohypha guttulata</name>
    <dbReference type="NCBI Taxonomy" id="1690604"/>
    <lineage>
        <taxon>Eukaryota</taxon>
        <taxon>Fungi</taxon>
        <taxon>Dikarya</taxon>
        <taxon>Ascomycota</taxon>
        <taxon>Pezizomycotina</taxon>
        <taxon>Eurotiomycetes</taxon>
        <taxon>Chaetothyriomycetidae</taxon>
        <taxon>Chaetothyriales</taxon>
        <taxon>Trichomeriaceae</taxon>
        <taxon>Lithohypha</taxon>
    </lineage>
</organism>
<dbReference type="PANTHER" id="PTHR12049:SF5">
    <property type="entry name" value="PROTEIN ARGININE METHYLTRANSFERASE NDUFAF7 HOMOLOG, MITOCHONDRIAL"/>
    <property type="match status" value="1"/>
</dbReference>
<evidence type="ECO:0000256" key="1">
    <source>
        <dbReference type="ARBA" id="ARBA00004173"/>
    </source>
</evidence>
<evidence type="ECO:0000256" key="7">
    <source>
        <dbReference type="RuleBase" id="RU364114"/>
    </source>
</evidence>
<dbReference type="InterPro" id="IPR038375">
    <property type="entry name" value="NDUFAF7_sf"/>
</dbReference>
<keyword evidence="3 7" id="KW-0489">Methyltransferase</keyword>
<comment type="function">
    <text evidence="7">Arginine methyltransferase involved in the assembly or stability of mitochondrial NADH:ubiquinone oxidoreductase complex (complex I).</text>
</comment>
<keyword evidence="9" id="KW-1185">Reference proteome</keyword>
<dbReference type="Proteomes" id="UP001345013">
    <property type="component" value="Unassembled WGS sequence"/>
</dbReference>
<reference evidence="8 9" key="1">
    <citation type="submission" date="2023-08" db="EMBL/GenBank/DDBJ databases">
        <title>Black Yeasts Isolated from many extreme environments.</title>
        <authorList>
            <person name="Coleine C."/>
            <person name="Stajich J.E."/>
            <person name="Selbmann L."/>
        </authorList>
    </citation>
    <scope>NUCLEOTIDE SEQUENCE [LARGE SCALE GENOMIC DNA]</scope>
    <source>
        <strain evidence="8 9">CCFEE 5885</strain>
    </source>
</reference>
<evidence type="ECO:0000256" key="6">
    <source>
        <dbReference type="ARBA" id="ARBA00048612"/>
    </source>
</evidence>
<dbReference type="Pfam" id="PF02636">
    <property type="entry name" value="Methyltransf_28"/>
    <property type="match status" value="1"/>
</dbReference>
<evidence type="ECO:0000256" key="3">
    <source>
        <dbReference type="ARBA" id="ARBA00022603"/>
    </source>
</evidence>
<dbReference type="EC" id="2.1.1.320" evidence="7"/>
<gene>
    <name evidence="8" type="ORF">LTR24_007156</name>
</gene>
<evidence type="ECO:0000313" key="8">
    <source>
        <dbReference type="EMBL" id="KAK5086006.1"/>
    </source>
</evidence>
<accession>A0ABR0K5L9</accession>
<proteinExistence type="inferred from homology"/>
<comment type="similarity">
    <text evidence="2 7">Belongs to the NDUFAF7 family.</text>
</comment>
<protein>
    <recommendedName>
        <fullName evidence="7">Protein arginine methyltransferase NDUFAF7</fullName>
        <ecNumber evidence="7">2.1.1.320</ecNumber>
    </recommendedName>
</protein>
<keyword evidence="4 7" id="KW-0808">Transferase</keyword>
<keyword evidence="5 7" id="KW-0496">Mitochondrion</keyword>
<dbReference type="SUPFAM" id="SSF53335">
    <property type="entry name" value="S-adenosyl-L-methionine-dependent methyltransferases"/>
    <property type="match status" value="1"/>
</dbReference>
<name>A0ABR0K5L9_9EURO</name>
<dbReference type="EMBL" id="JAVRRG010000103">
    <property type="protein sequence ID" value="KAK5086006.1"/>
    <property type="molecule type" value="Genomic_DNA"/>
</dbReference>
<comment type="caution">
    <text evidence="8">The sequence shown here is derived from an EMBL/GenBank/DDBJ whole genome shotgun (WGS) entry which is preliminary data.</text>
</comment>
<dbReference type="Gene3D" id="3.40.50.12710">
    <property type="match status" value="1"/>
</dbReference>
<sequence length="508" mass="59453">MECPLVNQIFRQLFATPARGCLRLGQHQHAQHTFRRTLREQRRHYALRKTDADGQGGSSWQQRLDHFPRDVSKQLREYPRVTARELKHRSQRPMRVKMATREFIDDSLYNPNYGYFPKNATIFNLPEPFDFNGTKDGAEFQRMVDKSYLEFEDDLDAIQQDDLRQLWHTPTELFRPYYGEAIARWLVTNYKNSLFPYHDLIIYEIGAGNGTLMCNILDHIRETDIEVYHRTKFRIIEISASLAEMQNTSLRHSPYFADHLEHIQIINKSVFDWDTLIPEPNFFLALEVIDNFAHDTLRYDPYTERPLQGGVLVDETGALFEHYEPNLDDLVARFLRIRRAASRHQPPRTPVSNRYYPPWLRKLRHELPFAPNLTIPEYIPTRLLQFFDILSSYFPHHRLLLSDFTQLPTAVPGLQAPIVQTRYKRQNVTVTTPFVHQGYFDIFFPTDFELMEDIYRAVTGKLTRVVSHGNFLGSWADIEATTFRSGENPLLGTGYGGWYGNVGVMTTA</sequence>
<evidence type="ECO:0000313" key="9">
    <source>
        <dbReference type="Proteomes" id="UP001345013"/>
    </source>
</evidence>
<dbReference type="InterPro" id="IPR003788">
    <property type="entry name" value="NDUFAF7"/>
</dbReference>
<evidence type="ECO:0000256" key="5">
    <source>
        <dbReference type="ARBA" id="ARBA00023128"/>
    </source>
</evidence>
<evidence type="ECO:0000256" key="2">
    <source>
        <dbReference type="ARBA" id="ARBA00005891"/>
    </source>
</evidence>
<comment type="subcellular location">
    <subcellularLocation>
        <location evidence="1 7">Mitochondrion</location>
    </subcellularLocation>
</comment>
<comment type="catalytic activity">
    <reaction evidence="6 7">
        <text>L-arginyl-[protein] + 2 S-adenosyl-L-methionine = N(omega),N(omega)'-dimethyl-L-arginyl-[protein] + 2 S-adenosyl-L-homocysteine + 2 H(+)</text>
        <dbReference type="Rhea" id="RHEA:48108"/>
        <dbReference type="Rhea" id="RHEA-COMP:10532"/>
        <dbReference type="Rhea" id="RHEA-COMP:11992"/>
        <dbReference type="ChEBI" id="CHEBI:15378"/>
        <dbReference type="ChEBI" id="CHEBI:29965"/>
        <dbReference type="ChEBI" id="CHEBI:57856"/>
        <dbReference type="ChEBI" id="CHEBI:59789"/>
        <dbReference type="ChEBI" id="CHEBI:88221"/>
        <dbReference type="EC" id="2.1.1.320"/>
    </reaction>
</comment>
<dbReference type="InterPro" id="IPR029063">
    <property type="entry name" value="SAM-dependent_MTases_sf"/>
</dbReference>